<dbReference type="EMBL" id="LNYG01000013">
    <property type="protein sequence ID" value="KTD08331.1"/>
    <property type="molecule type" value="Genomic_DNA"/>
</dbReference>
<keyword evidence="6" id="KW-1185">Reference proteome</keyword>
<dbReference type="OrthoDB" id="5290400at2"/>
<protein>
    <recommendedName>
        <fullName evidence="7">Arsenical-resistance protein</fullName>
    </recommendedName>
</protein>
<dbReference type="EMBL" id="LYOZ01000052">
    <property type="protein sequence ID" value="OCH97144.1"/>
    <property type="molecule type" value="Genomic_DNA"/>
</dbReference>
<evidence type="ECO:0000313" key="6">
    <source>
        <dbReference type="Proteomes" id="UP000093336"/>
    </source>
</evidence>
<organism evidence="3 5">
    <name type="scientific">Legionella jamestowniensis</name>
    <dbReference type="NCBI Taxonomy" id="455"/>
    <lineage>
        <taxon>Bacteria</taxon>
        <taxon>Pseudomonadati</taxon>
        <taxon>Pseudomonadota</taxon>
        <taxon>Gammaproteobacteria</taxon>
        <taxon>Legionellales</taxon>
        <taxon>Legionellaceae</taxon>
        <taxon>Legionella</taxon>
    </lineage>
</organism>
<gene>
    <name evidence="4" type="ORF">A8135_05825</name>
    <name evidence="3" type="ORF">Ljam_2526</name>
</gene>
<evidence type="ECO:0000313" key="4">
    <source>
        <dbReference type="EMBL" id="OCH97144.1"/>
    </source>
</evidence>
<keyword evidence="2" id="KW-0472">Membrane</keyword>
<dbReference type="GO" id="GO:0005886">
    <property type="term" value="C:plasma membrane"/>
    <property type="evidence" value="ECO:0007669"/>
    <property type="project" value="TreeGrafter"/>
</dbReference>
<comment type="caution">
    <text evidence="3">The sequence shown here is derived from an EMBL/GenBank/DDBJ whole genome shotgun (WGS) entry which is preliminary data.</text>
</comment>
<dbReference type="Proteomes" id="UP000054715">
    <property type="component" value="Unassembled WGS sequence"/>
</dbReference>
<dbReference type="GO" id="GO:0015104">
    <property type="term" value="F:antimonite transmembrane transporter activity"/>
    <property type="evidence" value="ECO:0007669"/>
    <property type="project" value="TreeGrafter"/>
</dbReference>
<dbReference type="AlphaFoldDB" id="A0A0W0UK99"/>
<reference evidence="3 5" key="1">
    <citation type="submission" date="2015-11" db="EMBL/GenBank/DDBJ databases">
        <title>Genomic analysis of 38 Legionella species identifies large and diverse effector repertoires.</title>
        <authorList>
            <person name="Burstein D."/>
            <person name="Amaro F."/>
            <person name="Zusman T."/>
            <person name="Lifshitz Z."/>
            <person name="Cohen O."/>
            <person name="Gilbert J.A."/>
            <person name="Pupko T."/>
            <person name="Shuman H.A."/>
            <person name="Segal G."/>
        </authorList>
    </citation>
    <scope>NUCLEOTIDE SEQUENCE [LARGE SCALE GENOMIC DNA]</scope>
    <source>
        <strain evidence="3 5">JA-26-G1-E2</strain>
    </source>
</reference>
<sequence length="71" mass="8248">MSTWGTRRMSFLDRYLTLWIFMAMAAVAFATVIGPLVEVPILIFLVNIALWLRRRLFLQAKPEQNTVAIKH</sequence>
<keyword evidence="2" id="KW-1133">Transmembrane helix</keyword>
<dbReference type="PANTHER" id="PTHR43057:SF1">
    <property type="entry name" value="ARSENICAL-RESISTANCE PROTEIN 3"/>
    <property type="match status" value="1"/>
</dbReference>
<dbReference type="PANTHER" id="PTHR43057">
    <property type="entry name" value="ARSENITE EFFLUX TRANSPORTER"/>
    <property type="match status" value="1"/>
</dbReference>
<dbReference type="STRING" id="455.Ljam_2526"/>
<name>A0A0W0UK99_9GAMM</name>
<dbReference type="RefSeq" id="WP_058450369.1">
    <property type="nucleotide sequence ID" value="NZ_CAAAJF010000001.1"/>
</dbReference>
<evidence type="ECO:0000313" key="5">
    <source>
        <dbReference type="Proteomes" id="UP000054715"/>
    </source>
</evidence>
<dbReference type="Proteomes" id="UP000093336">
    <property type="component" value="Unassembled WGS sequence"/>
</dbReference>
<dbReference type="GO" id="GO:0015105">
    <property type="term" value="F:arsenite transmembrane transporter activity"/>
    <property type="evidence" value="ECO:0007669"/>
    <property type="project" value="TreeGrafter"/>
</dbReference>
<evidence type="ECO:0008006" key="7">
    <source>
        <dbReference type="Google" id="ProtNLM"/>
    </source>
</evidence>
<keyword evidence="1" id="KW-0813">Transport</keyword>
<dbReference type="GO" id="GO:0015297">
    <property type="term" value="F:antiporter activity"/>
    <property type="evidence" value="ECO:0007669"/>
    <property type="project" value="InterPro"/>
</dbReference>
<evidence type="ECO:0000313" key="3">
    <source>
        <dbReference type="EMBL" id="KTD08331.1"/>
    </source>
</evidence>
<dbReference type="PATRIC" id="fig|455.5.peg.2653"/>
<feature type="transmembrane region" description="Helical" evidence="2">
    <location>
        <begin position="20"/>
        <end position="52"/>
    </location>
</feature>
<accession>A0A0W0UK99</accession>
<keyword evidence="2" id="KW-0812">Transmembrane</keyword>
<evidence type="ECO:0000256" key="1">
    <source>
        <dbReference type="ARBA" id="ARBA00022448"/>
    </source>
</evidence>
<proteinExistence type="predicted"/>
<evidence type="ECO:0000256" key="2">
    <source>
        <dbReference type="SAM" id="Phobius"/>
    </source>
</evidence>
<dbReference type="InterPro" id="IPR004706">
    <property type="entry name" value="Arsenical-R_Acr3"/>
</dbReference>
<reference evidence="4 6" key="2">
    <citation type="submission" date="2016-05" db="EMBL/GenBank/DDBJ databases">
        <authorList>
            <person name="Prochazka B."/>
            <person name="Indra A."/>
            <person name="Hasenberger P."/>
            <person name="Blaschitz M."/>
            <person name="Wagner L."/>
            <person name="Wewalka G."/>
            <person name="Sorschag S."/>
            <person name="Schmid D."/>
            <person name="Ruppitsch W."/>
        </authorList>
    </citation>
    <scope>NUCLEOTIDE SEQUENCE [LARGE SCALE GENOMIC DNA]</scope>
    <source>
        <strain evidence="4 6">974010_12</strain>
    </source>
</reference>